<organism evidence="11 12">
    <name type="scientific">Shinella fusca</name>
    <dbReference type="NCBI Taxonomy" id="544480"/>
    <lineage>
        <taxon>Bacteria</taxon>
        <taxon>Pseudomonadati</taxon>
        <taxon>Pseudomonadota</taxon>
        <taxon>Alphaproteobacteria</taxon>
        <taxon>Hyphomicrobiales</taxon>
        <taxon>Rhizobiaceae</taxon>
        <taxon>Shinella</taxon>
    </lineage>
</organism>
<feature type="transmembrane region" description="Helical" evidence="10">
    <location>
        <begin position="310"/>
        <end position="331"/>
    </location>
</feature>
<comment type="function">
    <text evidence="8">Involved in peptidoglycan biosynthesis. Transports lipid-linked peptidoglycan precursors from the inner to the outer leaflet of the cytoplasmic membrane.</text>
</comment>
<evidence type="ECO:0000313" key="11">
    <source>
        <dbReference type="EMBL" id="MBB5041394.1"/>
    </source>
</evidence>
<evidence type="ECO:0000256" key="6">
    <source>
        <dbReference type="ARBA" id="ARBA00022989"/>
    </source>
</evidence>
<evidence type="ECO:0000256" key="4">
    <source>
        <dbReference type="ARBA" id="ARBA00022960"/>
    </source>
</evidence>
<evidence type="ECO:0000256" key="7">
    <source>
        <dbReference type="ARBA" id="ARBA00023136"/>
    </source>
</evidence>
<protein>
    <submittedName>
        <fullName evidence="11">Putative peptidoglycan lipid II flippase</fullName>
    </submittedName>
</protein>
<name>A0A7W7YS84_9HYPH</name>
<dbReference type="GO" id="GO:0034204">
    <property type="term" value="P:lipid translocation"/>
    <property type="evidence" value="ECO:0007669"/>
    <property type="project" value="TreeGrafter"/>
</dbReference>
<feature type="transmembrane region" description="Helical" evidence="10">
    <location>
        <begin position="343"/>
        <end position="362"/>
    </location>
</feature>
<dbReference type="AlphaFoldDB" id="A0A7W7YS84"/>
<accession>A0A7W7YS84</accession>
<evidence type="ECO:0000256" key="10">
    <source>
        <dbReference type="SAM" id="Phobius"/>
    </source>
</evidence>
<keyword evidence="2" id="KW-1003">Cell membrane</keyword>
<feature type="transmembrane region" description="Helical" evidence="10">
    <location>
        <begin position="432"/>
        <end position="452"/>
    </location>
</feature>
<feature type="transmembrane region" description="Helical" evidence="10">
    <location>
        <begin position="154"/>
        <end position="175"/>
    </location>
</feature>
<keyword evidence="5" id="KW-0573">Peptidoglycan synthesis</keyword>
<evidence type="ECO:0000256" key="1">
    <source>
        <dbReference type="ARBA" id="ARBA00004651"/>
    </source>
</evidence>
<dbReference type="Proteomes" id="UP000535406">
    <property type="component" value="Unassembled WGS sequence"/>
</dbReference>
<dbReference type="EMBL" id="JACHIK010000002">
    <property type="protein sequence ID" value="MBB5041394.1"/>
    <property type="molecule type" value="Genomic_DNA"/>
</dbReference>
<dbReference type="GO" id="GO:0005886">
    <property type="term" value="C:plasma membrane"/>
    <property type="evidence" value="ECO:0007669"/>
    <property type="project" value="UniProtKB-SubCell"/>
</dbReference>
<dbReference type="InterPro" id="IPR004268">
    <property type="entry name" value="MurJ"/>
</dbReference>
<keyword evidence="12" id="KW-1185">Reference proteome</keyword>
<dbReference type="RefSeq" id="WP_184141069.1">
    <property type="nucleotide sequence ID" value="NZ_JACHIK010000002.1"/>
</dbReference>
<dbReference type="InterPro" id="IPR051050">
    <property type="entry name" value="Lipid_II_flippase_MurJ/MviN"/>
</dbReference>
<comment type="caution">
    <text evidence="11">The sequence shown here is derived from an EMBL/GenBank/DDBJ whole genome shotgun (WGS) entry which is preliminary data.</text>
</comment>
<dbReference type="Pfam" id="PF03023">
    <property type="entry name" value="MurJ"/>
    <property type="match status" value="1"/>
</dbReference>
<feature type="transmembrane region" description="Helical" evidence="10">
    <location>
        <begin position="382"/>
        <end position="401"/>
    </location>
</feature>
<sequence length="473" mass="50556">MAHVVGVAALADSFRSSLTIILVPLAFLQNESVPAILIPRMQEARRAGMAAHRLAAMTVALTSIGALLMLLTMISTTILVDAMLTGVSEAEQQMTIHFVHIMAFSMPASVVLNCLAAGEIALGKTRVTNARASILNVGVILGLCMLVLTDKGAMLAIAFTLSFNALAVWALWTLWREGDLSFEQLSPADVWSELRLFIGRLVPFLPLPLAEQANIWLERLLASRLTTGAIASMDYARTLTDSAFLLLSQPIGLSVLSRGATERLDEQAEALTRFVVIVMMPASAFIFMFAPDIIRLIFERGAFDAQGVALTGAALRGISVGLWASTLGWILLRLLNRAGRSTLAAVILVSSYIANLAANAVTSTFADVHAHGTLLLGFGETVRSLVLCTAVLMSLTVRLSLLRIIAKGLLPAAVMVIAAYQILHVFDGTLARLALGVGAYIISVLLSVGLLAQETYGRLYLYAISRLGSKPDA</sequence>
<keyword evidence="6 10" id="KW-1133">Transmembrane helix</keyword>
<comment type="similarity">
    <text evidence="9">Belongs to the MurJ/MviN family.</text>
</comment>
<keyword evidence="7 10" id="KW-0472">Membrane</keyword>
<dbReference type="PANTHER" id="PTHR47019">
    <property type="entry name" value="LIPID II FLIPPASE MURJ"/>
    <property type="match status" value="1"/>
</dbReference>
<feature type="transmembrane region" description="Helical" evidence="10">
    <location>
        <begin position="20"/>
        <end position="38"/>
    </location>
</feature>
<keyword evidence="3 10" id="KW-0812">Transmembrane</keyword>
<keyword evidence="4" id="KW-0133">Cell shape</keyword>
<evidence type="ECO:0000256" key="5">
    <source>
        <dbReference type="ARBA" id="ARBA00022984"/>
    </source>
</evidence>
<comment type="subcellular location">
    <subcellularLocation>
        <location evidence="1">Cell membrane</location>
        <topology evidence="1">Multi-pass membrane protein</topology>
    </subcellularLocation>
</comment>
<reference evidence="11 12" key="1">
    <citation type="submission" date="2020-08" db="EMBL/GenBank/DDBJ databases">
        <title>Genomic Encyclopedia of Type Strains, Phase IV (KMG-IV): sequencing the most valuable type-strain genomes for metagenomic binning, comparative biology and taxonomic classification.</title>
        <authorList>
            <person name="Goeker M."/>
        </authorList>
    </citation>
    <scope>NUCLEOTIDE SEQUENCE [LARGE SCALE GENOMIC DNA]</scope>
    <source>
        <strain evidence="11 12">DSM 21319</strain>
    </source>
</reference>
<feature type="transmembrane region" description="Helical" evidence="10">
    <location>
        <begin position="130"/>
        <end position="148"/>
    </location>
</feature>
<dbReference type="GO" id="GO:0008360">
    <property type="term" value="P:regulation of cell shape"/>
    <property type="evidence" value="ECO:0007669"/>
    <property type="project" value="UniProtKB-KW"/>
</dbReference>
<feature type="transmembrane region" description="Helical" evidence="10">
    <location>
        <begin position="270"/>
        <end position="290"/>
    </location>
</feature>
<evidence type="ECO:0000256" key="8">
    <source>
        <dbReference type="ARBA" id="ARBA00060041"/>
    </source>
</evidence>
<feature type="transmembrane region" description="Helical" evidence="10">
    <location>
        <begin position="408"/>
        <end position="426"/>
    </location>
</feature>
<evidence type="ECO:0000256" key="3">
    <source>
        <dbReference type="ARBA" id="ARBA00022692"/>
    </source>
</evidence>
<evidence type="ECO:0000313" key="12">
    <source>
        <dbReference type="Proteomes" id="UP000535406"/>
    </source>
</evidence>
<feature type="transmembrane region" description="Helical" evidence="10">
    <location>
        <begin position="50"/>
        <end position="74"/>
    </location>
</feature>
<proteinExistence type="inferred from homology"/>
<dbReference type="GO" id="GO:0015648">
    <property type="term" value="F:lipid-linked peptidoglycan transporter activity"/>
    <property type="evidence" value="ECO:0007669"/>
    <property type="project" value="TreeGrafter"/>
</dbReference>
<gene>
    <name evidence="11" type="ORF">HNQ66_000777</name>
</gene>
<evidence type="ECO:0000256" key="9">
    <source>
        <dbReference type="ARBA" id="ARBA00061532"/>
    </source>
</evidence>
<feature type="transmembrane region" description="Helical" evidence="10">
    <location>
        <begin position="94"/>
        <end position="118"/>
    </location>
</feature>
<dbReference type="GO" id="GO:0009252">
    <property type="term" value="P:peptidoglycan biosynthetic process"/>
    <property type="evidence" value="ECO:0007669"/>
    <property type="project" value="UniProtKB-KW"/>
</dbReference>
<evidence type="ECO:0000256" key="2">
    <source>
        <dbReference type="ARBA" id="ARBA00022475"/>
    </source>
</evidence>
<dbReference type="PANTHER" id="PTHR47019:SF1">
    <property type="entry name" value="LIPID II FLIPPASE MURJ"/>
    <property type="match status" value="1"/>
</dbReference>